<evidence type="ECO:0000313" key="3">
    <source>
        <dbReference type="Proteomes" id="UP001152484"/>
    </source>
</evidence>
<gene>
    <name evidence="2" type="ORF">CEURO_LOCUS16671</name>
</gene>
<feature type="compositionally biased region" description="Polar residues" evidence="1">
    <location>
        <begin position="18"/>
        <end position="29"/>
    </location>
</feature>
<protein>
    <submittedName>
        <fullName evidence="2">Uncharacterized protein</fullName>
    </submittedName>
</protein>
<proteinExistence type="predicted"/>
<dbReference type="AlphaFoldDB" id="A0A9P0ZN51"/>
<name>A0A9P0ZN51_CUSEU</name>
<dbReference type="Proteomes" id="UP001152484">
    <property type="component" value="Unassembled WGS sequence"/>
</dbReference>
<evidence type="ECO:0000313" key="2">
    <source>
        <dbReference type="EMBL" id="CAH9104741.1"/>
    </source>
</evidence>
<sequence>MSGKPGPSASSKPEAIELTQSTRGSSASTLVRPDDQADDGCFSGDDLEFHERGMPSRPPRYSLHLNMFPQTAPMLWFIPSSRRPNTLPLDFKFRV</sequence>
<feature type="compositionally biased region" description="Low complexity" evidence="1">
    <location>
        <begin position="1"/>
        <end position="13"/>
    </location>
</feature>
<dbReference type="EMBL" id="CAMAPE010000046">
    <property type="protein sequence ID" value="CAH9104741.1"/>
    <property type="molecule type" value="Genomic_DNA"/>
</dbReference>
<evidence type="ECO:0000256" key="1">
    <source>
        <dbReference type="SAM" id="MobiDB-lite"/>
    </source>
</evidence>
<feature type="region of interest" description="Disordered" evidence="1">
    <location>
        <begin position="1"/>
        <end position="55"/>
    </location>
</feature>
<accession>A0A9P0ZN51</accession>
<organism evidence="2 3">
    <name type="scientific">Cuscuta europaea</name>
    <name type="common">European dodder</name>
    <dbReference type="NCBI Taxonomy" id="41803"/>
    <lineage>
        <taxon>Eukaryota</taxon>
        <taxon>Viridiplantae</taxon>
        <taxon>Streptophyta</taxon>
        <taxon>Embryophyta</taxon>
        <taxon>Tracheophyta</taxon>
        <taxon>Spermatophyta</taxon>
        <taxon>Magnoliopsida</taxon>
        <taxon>eudicotyledons</taxon>
        <taxon>Gunneridae</taxon>
        <taxon>Pentapetalae</taxon>
        <taxon>asterids</taxon>
        <taxon>lamiids</taxon>
        <taxon>Solanales</taxon>
        <taxon>Convolvulaceae</taxon>
        <taxon>Cuscuteae</taxon>
        <taxon>Cuscuta</taxon>
        <taxon>Cuscuta subgen. Cuscuta</taxon>
    </lineage>
</organism>
<reference evidence="2" key="1">
    <citation type="submission" date="2022-07" db="EMBL/GenBank/DDBJ databases">
        <authorList>
            <person name="Macas J."/>
            <person name="Novak P."/>
            <person name="Neumann P."/>
        </authorList>
    </citation>
    <scope>NUCLEOTIDE SEQUENCE</scope>
</reference>
<keyword evidence="3" id="KW-1185">Reference proteome</keyword>
<comment type="caution">
    <text evidence="2">The sequence shown here is derived from an EMBL/GenBank/DDBJ whole genome shotgun (WGS) entry which is preliminary data.</text>
</comment>